<dbReference type="Pfam" id="PF07739">
    <property type="entry name" value="TipAS"/>
    <property type="match status" value="1"/>
</dbReference>
<keyword evidence="4" id="KW-0804">Transcription</keyword>
<evidence type="ECO:0000313" key="7">
    <source>
        <dbReference type="Proteomes" id="UP000658127"/>
    </source>
</evidence>
<dbReference type="Gene3D" id="1.10.490.50">
    <property type="entry name" value="Antibiotic binding domain of TipA-like multidrug resistance regulators"/>
    <property type="match status" value="1"/>
</dbReference>
<dbReference type="CDD" id="cd01106">
    <property type="entry name" value="HTH_TipAL-Mta"/>
    <property type="match status" value="1"/>
</dbReference>
<dbReference type="Gene3D" id="1.10.1660.10">
    <property type="match status" value="1"/>
</dbReference>
<organism evidence="6 7">
    <name type="scientific">Nocardia rhizosphaerihabitans</name>
    <dbReference type="NCBI Taxonomy" id="1691570"/>
    <lineage>
        <taxon>Bacteria</taxon>
        <taxon>Bacillati</taxon>
        <taxon>Actinomycetota</taxon>
        <taxon>Actinomycetes</taxon>
        <taxon>Mycobacteriales</taxon>
        <taxon>Nocardiaceae</taxon>
        <taxon>Nocardia</taxon>
    </lineage>
</organism>
<evidence type="ECO:0000256" key="1">
    <source>
        <dbReference type="ARBA" id="ARBA00023015"/>
    </source>
</evidence>
<reference evidence="7" key="1">
    <citation type="journal article" date="2019" name="Int. J. Syst. Evol. Microbiol.">
        <title>The Global Catalogue of Microorganisms (GCM) 10K type strain sequencing project: providing services to taxonomists for standard genome sequencing and annotation.</title>
        <authorList>
            <consortium name="The Broad Institute Genomics Platform"/>
            <consortium name="The Broad Institute Genome Sequencing Center for Infectious Disease"/>
            <person name="Wu L."/>
            <person name="Ma J."/>
        </authorList>
    </citation>
    <scope>NUCLEOTIDE SEQUENCE [LARGE SCALE GENOMIC DNA]</scope>
    <source>
        <strain evidence="7">CGMCC 4.7329</strain>
    </source>
</reference>
<gene>
    <name evidence="6" type="ORF">GCM10011610_06960</name>
</gene>
<evidence type="ECO:0000256" key="2">
    <source>
        <dbReference type="ARBA" id="ARBA00023125"/>
    </source>
</evidence>
<sequence length="273" mass="29824">MTVIGHGTLDAVSEPLTVGAAAELLGVTTRTLHHWDAVGLVHPSDRTAAGYRLYTAVDLARAQRVLVYRELGVALDEIGDLLDAPAADAMATLRRQREALHAKTLRLQRMTAAMDRMIEARESGILLSAQEQVAIFGADWQPSWVDEARERWGDTPRWAQYAERAAARSAGEWQRITDDTAALHADLAEALRAGVTPGSPRADALAERHRASIAVYFDCTHAMQVCLGRRYVADPDYTAFYDAIEPGLTAWLSALIDANARAHGIDPETATWA</sequence>
<dbReference type="InterPro" id="IPR012925">
    <property type="entry name" value="TipAS_dom"/>
</dbReference>
<dbReference type="InterPro" id="IPR009061">
    <property type="entry name" value="DNA-bd_dom_put_sf"/>
</dbReference>
<accession>A0ABQ2K713</accession>
<dbReference type="SMART" id="SM00422">
    <property type="entry name" value="HTH_MERR"/>
    <property type="match status" value="1"/>
</dbReference>
<dbReference type="InterPro" id="IPR000551">
    <property type="entry name" value="MerR-type_HTH_dom"/>
</dbReference>
<name>A0ABQ2K713_9NOCA</name>
<dbReference type="PROSITE" id="PS50937">
    <property type="entry name" value="HTH_MERR_2"/>
    <property type="match status" value="1"/>
</dbReference>
<keyword evidence="1" id="KW-0805">Transcription regulation</keyword>
<dbReference type="Pfam" id="PF13411">
    <property type="entry name" value="MerR_1"/>
    <property type="match status" value="1"/>
</dbReference>
<dbReference type="EMBL" id="BMNE01000001">
    <property type="protein sequence ID" value="GGN69057.1"/>
    <property type="molecule type" value="Genomic_DNA"/>
</dbReference>
<comment type="caution">
    <text evidence="6">The sequence shown here is derived from an EMBL/GenBank/DDBJ whole genome shotgun (WGS) entry which is preliminary data.</text>
</comment>
<dbReference type="Proteomes" id="UP000658127">
    <property type="component" value="Unassembled WGS sequence"/>
</dbReference>
<dbReference type="InterPro" id="IPR047057">
    <property type="entry name" value="MerR_fam"/>
</dbReference>
<evidence type="ECO:0000256" key="3">
    <source>
        <dbReference type="ARBA" id="ARBA00023159"/>
    </source>
</evidence>
<evidence type="ECO:0000313" key="6">
    <source>
        <dbReference type="EMBL" id="GGN69057.1"/>
    </source>
</evidence>
<dbReference type="PANTHER" id="PTHR30204:SF90">
    <property type="entry name" value="HTH-TYPE TRANSCRIPTIONAL ACTIVATOR MTA"/>
    <property type="match status" value="1"/>
</dbReference>
<keyword evidence="2" id="KW-0238">DNA-binding</keyword>
<dbReference type="PROSITE" id="PS00552">
    <property type="entry name" value="HTH_MERR_1"/>
    <property type="match status" value="1"/>
</dbReference>
<proteinExistence type="predicted"/>
<dbReference type="PANTHER" id="PTHR30204">
    <property type="entry name" value="REDOX-CYCLING DRUG-SENSING TRANSCRIPTIONAL ACTIVATOR SOXR"/>
    <property type="match status" value="1"/>
</dbReference>
<keyword evidence="7" id="KW-1185">Reference proteome</keyword>
<dbReference type="InterPro" id="IPR036244">
    <property type="entry name" value="TipA-like_antibiotic-bd"/>
</dbReference>
<evidence type="ECO:0000256" key="4">
    <source>
        <dbReference type="ARBA" id="ARBA00023163"/>
    </source>
</evidence>
<keyword evidence="3" id="KW-0010">Activator</keyword>
<protein>
    <submittedName>
        <fullName evidence="6">MerR family transcriptional regulator</fullName>
    </submittedName>
</protein>
<dbReference type="SUPFAM" id="SSF46955">
    <property type="entry name" value="Putative DNA-binding domain"/>
    <property type="match status" value="1"/>
</dbReference>
<dbReference type="SUPFAM" id="SSF89082">
    <property type="entry name" value="Antibiotic binding domain of TipA-like multidrug resistance regulators"/>
    <property type="match status" value="1"/>
</dbReference>
<feature type="domain" description="HTH merR-type" evidence="5">
    <location>
        <begin position="15"/>
        <end position="84"/>
    </location>
</feature>
<evidence type="ECO:0000259" key="5">
    <source>
        <dbReference type="PROSITE" id="PS50937"/>
    </source>
</evidence>